<dbReference type="RefSeq" id="WP_170063702.1">
    <property type="nucleotide sequence ID" value="NZ_PVXO01000052.1"/>
</dbReference>
<organism evidence="2 3">
    <name type="scientific">Clostridium liquoris</name>
    <dbReference type="NCBI Taxonomy" id="1289519"/>
    <lineage>
        <taxon>Bacteria</taxon>
        <taxon>Bacillati</taxon>
        <taxon>Bacillota</taxon>
        <taxon>Clostridia</taxon>
        <taxon>Eubacteriales</taxon>
        <taxon>Clostridiaceae</taxon>
        <taxon>Clostridium</taxon>
    </lineage>
</organism>
<keyword evidence="2" id="KW-0378">Hydrolase</keyword>
<dbReference type="InterPro" id="IPR029787">
    <property type="entry name" value="Nucleotide_cyclase"/>
</dbReference>
<comment type="caution">
    <text evidence="2">The sequence shown here is derived from an EMBL/GenBank/DDBJ whole genome shotgun (WGS) entry which is preliminary data.</text>
</comment>
<dbReference type="InterPro" id="IPR043128">
    <property type="entry name" value="Rev_trsase/Diguanyl_cyclase"/>
</dbReference>
<gene>
    <name evidence="2" type="primary">gmr_3</name>
    <name evidence="2" type="ORF">CLLI_20140</name>
</gene>
<evidence type="ECO:0000313" key="3">
    <source>
        <dbReference type="Proteomes" id="UP000239706"/>
    </source>
</evidence>
<protein>
    <submittedName>
        <fullName evidence="2">Cyclic di-GMP phosphodiesterase Gmr</fullName>
        <ecNumber evidence="2">3.1.4.52</ecNumber>
    </submittedName>
</protein>
<dbReference type="Proteomes" id="UP000239706">
    <property type="component" value="Unassembled WGS sequence"/>
</dbReference>
<dbReference type="FunFam" id="3.30.70.270:FF:000001">
    <property type="entry name" value="Diguanylate cyclase domain protein"/>
    <property type="match status" value="1"/>
</dbReference>
<dbReference type="EMBL" id="PVXO01000052">
    <property type="protein sequence ID" value="PRR78094.1"/>
    <property type="molecule type" value="Genomic_DNA"/>
</dbReference>
<accession>A0A2T0B2H0</accession>
<name>A0A2T0B2H0_9CLOT</name>
<evidence type="ECO:0000259" key="1">
    <source>
        <dbReference type="PROSITE" id="PS50887"/>
    </source>
</evidence>
<feature type="domain" description="GGDEF" evidence="1">
    <location>
        <begin position="199"/>
        <end position="332"/>
    </location>
</feature>
<keyword evidence="3" id="KW-1185">Reference proteome</keyword>
<dbReference type="EC" id="3.1.4.52" evidence="2"/>
<dbReference type="Pfam" id="PF00990">
    <property type="entry name" value="GGDEF"/>
    <property type="match status" value="1"/>
</dbReference>
<dbReference type="PANTHER" id="PTHR46663">
    <property type="entry name" value="DIGUANYLATE CYCLASE DGCT-RELATED"/>
    <property type="match status" value="1"/>
</dbReference>
<dbReference type="NCBIfam" id="TIGR00254">
    <property type="entry name" value="GGDEF"/>
    <property type="match status" value="1"/>
</dbReference>
<dbReference type="InterPro" id="IPR000160">
    <property type="entry name" value="GGDEF_dom"/>
</dbReference>
<dbReference type="GO" id="GO:0071111">
    <property type="term" value="F:cyclic-guanylate-specific phosphodiesterase activity"/>
    <property type="evidence" value="ECO:0007669"/>
    <property type="project" value="UniProtKB-EC"/>
</dbReference>
<dbReference type="AlphaFoldDB" id="A0A2T0B2H0"/>
<dbReference type="PROSITE" id="PS50887">
    <property type="entry name" value="GGDEF"/>
    <property type="match status" value="1"/>
</dbReference>
<dbReference type="SMART" id="SM00267">
    <property type="entry name" value="GGDEF"/>
    <property type="match status" value="1"/>
</dbReference>
<dbReference type="InterPro" id="IPR052163">
    <property type="entry name" value="DGC-Regulatory_Protein"/>
</dbReference>
<dbReference type="PANTHER" id="PTHR46663:SF2">
    <property type="entry name" value="GGDEF DOMAIN-CONTAINING PROTEIN"/>
    <property type="match status" value="1"/>
</dbReference>
<dbReference type="CDD" id="cd01949">
    <property type="entry name" value="GGDEF"/>
    <property type="match status" value="1"/>
</dbReference>
<dbReference type="Gene3D" id="3.30.70.270">
    <property type="match status" value="1"/>
</dbReference>
<proteinExistence type="predicted"/>
<evidence type="ECO:0000313" key="2">
    <source>
        <dbReference type="EMBL" id="PRR78094.1"/>
    </source>
</evidence>
<reference evidence="2 3" key="1">
    <citation type="submission" date="2018-03" db="EMBL/GenBank/DDBJ databases">
        <title>Genome sequence of Clostridium liquoris DSM 100320.</title>
        <authorList>
            <person name="Poehlein A."/>
            <person name="Daniel R."/>
        </authorList>
    </citation>
    <scope>NUCLEOTIDE SEQUENCE [LARGE SCALE GENOMIC DNA]</scope>
    <source>
        <strain evidence="2 3">DSM 100320</strain>
    </source>
</reference>
<dbReference type="SUPFAM" id="SSF55073">
    <property type="entry name" value="Nucleotide cyclase"/>
    <property type="match status" value="1"/>
</dbReference>
<sequence>MLGYINESIQSNIVIDTLKEKDFYVNLDASPIDSMLDLLIEGFALCKIVLDSENKPYDAILVNVNKGFENITSIKKENILGKSLRKSFSNHLGILNTLINIFSEVALVGKAISFVTYSTVLNKKLKINAFSPKQGEFAVFFAICNENKQTKIMTYNIDNLKKFNWKFMAYHDPLTTLPNRRFLTEKLNEELDLAKKYNYAFSIMFLDIDNFKCINDSLGHEVGDCILKEFSSRLKGNIRNNDTVFRLGGDEFIIFLKIKDRLSDITKIADRIVKSLGVPFKCGSKEILLTSSIGISIYPEDGADITTLLKHADKAMYDAKRQGGSYFKFYNSSLLSSNP</sequence>